<evidence type="ECO:0000313" key="3">
    <source>
        <dbReference type="Proteomes" id="UP001208567"/>
    </source>
</evidence>
<dbReference type="SUPFAM" id="SSF54862">
    <property type="entry name" value="4Fe-4S ferredoxins"/>
    <property type="match status" value="1"/>
</dbReference>
<sequence length="258" mass="28517">MTLRKIVQIDESKCNGCGLCIPNCAEGALEVIDGKAKLVKDIYCDGLGACLGHCPMDAITIIERDADEFDEEAVEVRMKNAEQKEEVKFINNPSGDAKRAFAQMHATGGGCPGSRMRVINKKESKDERKVKIESKLSQWPVQLKLVSASAPYFYNADLLITADCVPFAYANYHNDFLKDRAVVVGCPKLDDIEYYTKKLEEIIIVNDLESITVLRMEVPCCGGMSMAAKRARDNSGINIPIKVVTISIEGEILGKEYI</sequence>
<dbReference type="PROSITE" id="PS51379">
    <property type="entry name" value="4FE4S_FER_2"/>
    <property type="match status" value="2"/>
</dbReference>
<gene>
    <name evidence="2" type="ORF">bsdE14_26910</name>
</gene>
<evidence type="ECO:0000313" key="2">
    <source>
        <dbReference type="EMBL" id="GLC31281.1"/>
    </source>
</evidence>
<name>A0ABQ5N814_9CLOT</name>
<dbReference type="EMBL" id="BRXR01000001">
    <property type="protein sequence ID" value="GLC31281.1"/>
    <property type="molecule type" value="Genomic_DNA"/>
</dbReference>
<dbReference type="InterPro" id="IPR017896">
    <property type="entry name" value="4Fe4S_Fe-S-bd"/>
</dbReference>
<feature type="domain" description="4Fe-4S ferredoxin-type" evidence="1">
    <location>
        <begin position="5"/>
        <end position="34"/>
    </location>
</feature>
<dbReference type="PANTHER" id="PTHR42895:SF1">
    <property type="entry name" value="IRON-SULFUR CLUSTER PROTEIN"/>
    <property type="match status" value="1"/>
</dbReference>
<feature type="domain" description="4Fe-4S ferredoxin-type" evidence="1">
    <location>
        <begin position="35"/>
        <end position="64"/>
    </location>
</feature>
<dbReference type="RefSeq" id="WP_264850562.1">
    <property type="nucleotide sequence ID" value="NZ_BRXR01000001.1"/>
</dbReference>
<dbReference type="Proteomes" id="UP001208567">
    <property type="component" value="Unassembled WGS sequence"/>
</dbReference>
<evidence type="ECO:0000259" key="1">
    <source>
        <dbReference type="PROSITE" id="PS51379"/>
    </source>
</evidence>
<dbReference type="InterPro" id="IPR052911">
    <property type="entry name" value="Corrinoid_activation_enz"/>
</dbReference>
<dbReference type="Pfam" id="PF12837">
    <property type="entry name" value="Fer4_6"/>
    <property type="match status" value="1"/>
</dbReference>
<protein>
    <submittedName>
        <fullName evidence="2">4Fe-4S ferredoxin</fullName>
    </submittedName>
</protein>
<dbReference type="Gene3D" id="3.30.70.20">
    <property type="match status" value="1"/>
</dbReference>
<keyword evidence="3" id="KW-1185">Reference proteome</keyword>
<reference evidence="2 3" key="1">
    <citation type="journal article" date="2024" name="Int. J. Syst. Evol. Microbiol.">
        <title>Clostridium omnivorum sp. nov., isolated from anoxic soil under the treatment of reductive soil disinfestation.</title>
        <authorList>
            <person name="Ueki A."/>
            <person name="Tonouchi A."/>
            <person name="Kaku N."/>
            <person name="Honma S."/>
            <person name="Ueki K."/>
        </authorList>
    </citation>
    <scope>NUCLEOTIDE SEQUENCE [LARGE SCALE GENOMIC DNA]</scope>
    <source>
        <strain evidence="2 3">E14</strain>
    </source>
</reference>
<dbReference type="PANTHER" id="PTHR42895">
    <property type="entry name" value="IRON-SULFUR CLUSTER-BINDING PROTEIN-RELATED"/>
    <property type="match status" value="1"/>
</dbReference>
<accession>A0ABQ5N814</accession>
<organism evidence="2 3">
    <name type="scientific">Clostridium omnivorum</name>
    <dbReference type="NCBI Taxonomy" id="1604902"/>
    <lineage>
        <taxon>Bacteria</taxon>
        <taxon>Bacillati</taxon>
        <taxon>Bacillota</taxon>
        <taxon>Clostridia</taxon>
        <taxon>Eubacteriales</taxon>
        <taxon>Clostridiaceae</taxon>
        <taxon>Clostridium</taxon>
    </lineage>
</organism>
<proteinExistence type="predicted"/>
<comment type="caution">
    <text evidence="2">The sequence shown here is derived from an EMBL/GenBank/DDBJ whole genome shotgun (WGS) entry which is preliminary data.</text>
</comment>